<evidence type="ECO:0000256" key="6">
    <source>
        <dbReference type="ARBA" id="ARBA00022618"/>
    </source>
</evidence>
<keyword evidence="4 14" id="KW-0963">Cytoplasm</keyword>
<evidence type="ECO:0000256" key="10">
    <source>
        <dbReference type="ARBA" id="ARBA00022984"/>
    </source>
</evidence>
<gene>
    <name evidence="14 19" type="primary">murC</name>
    <name evidence="19" type="ORF">GCM10009433_24760</name>
</gene>
<dbReference type="Proteomes" id="UP001500185">
    <property type="component" value="Unassembled WGS sequence"/>
</dbReference>
<dbReference type="PANTHER" id="PTHR43445:SF3">
    <property type="entry name" value="UDP-N-ACETYLMURAMATE--L-ALANINE LIGASE"/>
    <property type="match status" value="1"/>
</dbReference>
<feature type="domain" description="Mur ligase central" evidence="18">
    <location>
        <begin position="117"/>
        <end position="284"/>
    </location>
</feature>
<evidence type="ECO:0000256" key="5">
    <source>
        <dbReference type="ARBA" id="ARBA00022598"/>
    </source>
</evidence>
<dbReference type="InterPro" id="IPR036565">
    <property type="entry name" value="Mur-like_cat_sf"/>
</dbReference>
<comment type="function">
    <text evidence="14">Cell wall formation.</text>
</comment>
<evidence type="ECO:0000256" key="8">
    <source>
        <dbReference type="ARBA" id="ARBA00022840"/>
    </source>
</evidence>
<dbReference type="Gene3D" id="3.90.190.20">
    <property type="entry name" value="Mur ligase, C-terminal domain"/>
    <property type="match status" value="1"/>
</dbReference>
<dbReference type="Pfam" id="PF08245">
    <property type="entry name" value="Mur_ligase_M"/>
    <property type="match status" value="1"/>
</dbReference>
<evidence type="ECO:0000256" key="7">
    <source>
        <dbReference type="ARBA" id="ARBA00022741"/>
    </source>
</evidence>
<comment type="subcellular location">
    <subcellularLocation>
        <location evidence="1 14">Cytoplasm</location>
    </subcellularLocation>
</comment>
<dbReference type="InterPro" id="IPR050061">
    <property type="entry name" value="MurCDEF_pg_biosynth"/>
</dbReference>
<comment type="similarity">
    <text evidence="14">Belongs to the MurCDEF family.</text>
</comment>
<evidence type="ECO:0000259" key="17">
    <source>
        <dbReference type="Pfam" id="PF02875"/>
    </source>
</evidence>
<keyword evidence="7 14" id="KW-0547">Nucleotide-binding</keyword>
<dbReference type="InterPro" id="IPR004101">
    <property type="entry name" value="Mur_ligase_C"/>
</dbReference>
<proteinExistence type="inferred from homology"/>
<dbReference type="InterPro" id="IPR000713">
    <property type="entry name" value="Mur_ligase_N"/>
</dbReference>
<dbReference type="GO" id="GO:0016874">
    <property type="term" value="F:ligase activity"/>
    <property type="evidence" value="ECO:0007669"/>
    <property type="project" value="UniProtKB-KW"/>
</dbReference>
<keyword evidence="10 14" id="KW-0573">Peptidoglycan synthesis</keyword>
<dbReference type="Gene3D" id="3.40.50.720">
    <property type="entry name" value="NAD(P)-binding Rossmann-like Domain"/>
    <property type="match status" value="1"/>
</dbReference>
<feature type="transmembrane region" description="Helical" evidence="15">
    <location>
        <begin position="7"/>
        <end position="27"/>
    </location>
</feature>
<keyword evidence="12 14" id="KW-0961">Cell wall biogenesis/degradation</keyword>
<accession>A0ABN1KDL9</accession>
<feature type="binding site" evidence="14">
    <location>
        <begin position="119"/>
        <end position="125"/>
    </location>
    <ligand>
        <name>ATP</name>
        <dbReference type="ChEBI" id="CHEBI:30616"/>
    </ligand>
</feature>
<comment type="caution">
    <text evidence="19">The sequence shown here is derived from an EMBL/GenBank/DDBJ whole genome shotgun (WGS) entry which is preliminary data.</text>
</comment>
<keyword evidence="15" id="KW-0472">Membrane</keyword>
<dbReference type="PANTHER" id="PTHR43445">
    <property type="entry name" value="UDP-N-ACETYLMURAMATE--L-ALANINE LIGASE-RELATED"/>
    <property type="match status" value="1"/>
</dbReference>
<organism evidence="19 20">
    <name type="scientific">Psychroflexus lacisalsi</name>
    <dbReference type="NCBI Taxonomy" id="503928"/>
    <lineage>
        <taxon>Bacteria</taxon>
        <taxon>Pseudomonadati</taxon>
        <taxon>Bacteroidota</taxon>
        <taxon>Flavobacteriia</taxon>
        <taxon>Flavobacteriales</taxon>
        <taxon>Flavobacteriaceae</taxon>
        <taxon>Psychroflexus</taxon>
    </lineage>
</organism>
<dbReference type="EC" id="6.3.2.8" evidence="3 14"/>
<keyword evidence="15" id="KW-0812">Transmembrane</keyword>
<evidence type="ECO:0000256" key="3">
    <source>
        <dbReference type="ARBA" id="ARBA00012211"/>
    </source>
</evidence>
<evidence type="ECO:0000259" key="18">
    <source>
        <dbReference type="Pfam" id="PF08245"/>
    </source>
</evidence>
<evidence type="ECO:0000259" key="16">
    <source>
        <dbReference type="Pfam" id="PF01225"/>
    </source>
</evidence>
<dbReference type="InterPro" id="IPR005758">
    <property type="entry name" value="UDP-N-AcMur_Ala_ligase_MurC"/>
</dbReference>
<dbReference type="Pfam" id="PF02875">
    <property type="entry name" value="Mur_ligase_C"/>
    <property type="match status" value="1"/>
</dbReference>
<keyword evidence="5 14" id="KW-0436">Ligase</keyword>
<dbReference type="SUPFAM" id="SSF51984">
    <property type="entry name" value="MurCD N-terminal domain"/>
    <property type="match status" value="1"/>
</dbReference>
<evidence type="ECO:0000256" key="13">
    <source>
        <dbReference type="ARBA" id="ARBA00047833"/>
    </source>
</evidence>
<dbReference type="SUPFAM" id="SSF53623">
    <property type="entry name" value="MurD-like peptide ligases, catalytic domain"/>
    <property type="match status" value="1"/>
</dbReference>
<dbReference type="InterPro" id="IPR036615">
    <property type="entry name" value="Mur_ligase_C_dom_sf"/>
</dbReference>
<dbReference type="HAMAP" id="MF_00046">
    <property type="entry name" value="MurC"/>
    <property type="match status" value="1"/>
</dbReference>
<evidence type="ECO:0000256" key="9">
    <source>
        <dbReference type="ARBA" id="ARBA00022960"/>
    </source>
</evidence>
<evidence type="ECO:0000256" key="1">
    <source>
        <dbReference type="ARBA" id="ARBA00004496"/>
    </source>
</evidence>
<dbReference type="NCBIfam" id="TIGR01082">
    <property type="entry name" value="murC"/>
    <property type="match status" value="1"/>
</dbReference>
<comment type="pathway">
    <text evidence="2 14">Cell wall biogenesis; peptidoglycan biosynthesis.</text>
</comment>
<dbReference type="Gene3D" id="3.40.1190.10">
    <property type="entry name" value="Mur-like, catalytic domain"/>
    <property type="match status" value="1"/>
</dbReference>
<name>A0ABN1KDL9_9FLAO</name>
<keyword evidence="15" id="KW-1133">Transmembrane helix</keyword>
<evidence type="ECO:0000256" key="12">
    <source>
        <dbReference type="ARBA" id="ARBA00023316"/>
    </source>
</evidence>
<dbReference type="InterPro" id="IPR013221">
    <property type="entry name" value="Mur_ligase_cen"/>
</dbReference>
<evidence type="ECO:0000256" key="14">
    <source>
        <dbReference type="HAMAP-Rule" id="MF_00046"/>
    </source>
</evidence>
<feature type="domain" description="Mur ligase C-terminal" evidence="17">
    <location>
        <begin position="308"/>
        <end position="432"/>
    </location>
</feature>
<reference evidence="19 20" key="1">
    <citation type="journal article" date="2019" name="Int. J. Syst. Evol. Microbiol.">
        <title>The Global Catalogue of Microorganisms (GCM) 10K type strain sequencing project: providing services to taxonomists for standard genome sequencing and annotation.</title>
        <authorList>
            <consortium name="The Broad Institute Genomics Platform"/>
            <consortium name="The Broad Institute Genome Sequencing Center for Infectious Disease"/>
            <person name="Wu L."/>
            <person name="Ma J."/>
        </authorList>
    </citation>
    <scope>NUCLEOTIDE SEQUENCE [LARGE SCALE GENOMIC DNA]</scope>
    <source>
        <strain evidence="19 20">JCM 16231</strain>
    </source>
</reference>
<feature type="domain" description="Mur ligase N-terminal catalytic" evidence="16">
    <location>
        <begin position="12"/>
        <end position="111"/>
    </location>
</feature>
<evidence type="ECO:0000256" key="15">
    <source>
        <dbReference type="SAM" id="Phobius"/>
    </source>
</evidence>
<evidence type="ECO:0000256" key="4">
    <source>
        <dbReference type="ARBA" id="ARBA00022490"/>
    </source>
</evidence>
<evidence type="ECO:0000256" key="2">
    <source>
        <dbReference type="ARBA" id="ARBA00004752"/>
    </source>
</evidence>
<sequence length="450" mass="50431">MKELKQYTHVFLIGIGGIGMSALARYFNQKDLMVLGYDRTESELTKTLSVEGINVVYSETISNQIQNLSKETTLVIYTPAISKTSKFFEHFKDQNFEMYKRSVVLGEITKHLPTLAVAGTHGKTTTSAILVHILKASGINLTAFCGGILQNYKTNYIGDGEEVVVVEADEFDRSFLQLHPSAAVITSMDADHLDIYKTSQKLVDTFQEFSRLVPKGHLYAKTGLDLDAQFIGIEEDTDIQITNISVEDGAYAFDFQKGNIQLEQLKFSLPGHHNLFNAASALSLAIDFRPELAEAFGKALASFEGVQRRFNYIYKSKNLVAIDDYAHHPKEIDAVYQAISEMHPEKKSVVIFQPHLFSRTKDFAEDFAKSLAQFDEVNLLDIYPAREESMAGVNSEFLLNLIQHPLKKMITKNDIQDRITRAKNEVIVLLGAGDIGVEAIKISNYLHESI</sequence>
<keyword evidence="8 14" id="KW-0067">ATP-binding</keyword>
<dbReference type="RefSeq" id="WP_224454670.1">
    <property type="nucleotide sequence ID" value="NZ_BAAAGG010000022.1"/>
</dbReference>
<dbReference type="Pfam" id="PF01225">
    <property type="entry name" value="Mur_ligase"/>
    <property type="match status" value="1"/>
</dbReference>
<comment type="catalytic activity">
    <reaction evidence="13 14">
        <text>UDP-N-acetyl-alpha-D-muramate + L-alanine + ATP = UDP-N-acetyl-alpha-D-muramoyl-L-alanine + ADP + phosphate + H(+)</text>
        <dbReference type="Rhea" id="RHEA:23372"/>
        <dbReference type="ChEBI" id="CHEBI:15378"/>
        <dbReference type="ChEBI" id="CHEBI:30616"/>
        <dbReference type="ChEBI" id="CHEBI:43474"/>
        <dbReference type="ChEBI" id="CHEBI:57972"/>
        <dbReference type="ChEBI" id="CHEBI:70757"/>
        <dbReference type="ChEBI" id="CHEBI:83898"/>
        <dbReference type="ChEBI" id="CHEBI:456216"/>
        <dbReference type="EC" id="6.3.2.8"/>
    </reaction>
</comment>
<keyword evidence="9 14" id="KW-0133">Cell shape</keyword>
<keyword evidence="11 14" id="KW-0131">Cell cycle</keyword>
<dbReference type="SUPFAM" id="SSF53244">
    <property type="entry name" value="MurD-like peptide ligases, peptide-binding domain"/>
    <property type="match status" value="1"/>
</dbReference>
<evidence type="ECO:0000256" key="11">
    <source>
        <dbReference type="ARBA" id="ARBA00023306"/>
    </source>
</evidence>
<keyword evidence="6 14" id="KW-0132">Cell division</keyword>
<keyword evidence="20" id="KW-1185">Reference proteome</keyword>
<protein>
    <recommendedName>
        <fullName evidence="3 14">UDP-N-acetylmuramate--L-alanine ligase</fullName>
        <ecNumber evidence="3 14">6.3.2.8</ecNumber>
    </recommendedName>
    <alternativeName>
        <fullName evidence="14">UDP-N-acetylmuramoyl-L-alanine synthetase</fullName>
    </alternativeName>
</protein>
<evidence type="ECO:0000313" key="19">
    <source>
        <dbReference type="EMBL" id="GAA0763395.1"/>
    </source>
</evidence>
<evidence type="ECO:0000313" key="20">
    <source>
        <dbReference type="Proteomes" id="UP001500185"/>
    </source>
</evidence>
<dbReference type="EMBL" id="BAAAGG010000022">
    <property type="protein sequence ID" value="GAA0763395.1"/>
    <property type="molecule type" value="Genomic_DNA"/>
</dbReference>